<dbReference type="Proteomes" id="UP000502260">
    <property type="component" value="Chromosome"/>
</dbReference>
<dbReference type="Pfam" id="PF04892">
    <property type="entry name" value="VanZ"/>
    <property type="match status" value="1"/>
</dbReference>
<dbReference type="InterPro" id="IPR006976">
    <property type="entry name" value="VanZ-like"/>
</dbReference>
<reference evidence="4" key="1">
    <citation type="submission" date="2020-03" db="EMBL/GenBank/DDBJ databases">
        <title>Complete genome sequence of sulfur-oxidizing bacterium skT11.</title>
        <authorList>
            <person name="Kanda M."/>
            <person name="Kojima H."/>
            <person name="Fukui M."/>
        </authorList>
    </citation>
    <scope>NUCLEOTIDE SEQUENCE [LARGE SCALE GENOMIC DNA]</scope>
    <source>
        <strain evidence="4">skT11</strain>
    </source>
</reference>
<feature type="transmembrane region" description="Helical" evidence="1">
    <location>
        <begin position="94"/>
        <end position="115"/>
    </location>
</feature>
<dbReference type="RefSeq" id="WP_173061993.1">
    <property type="nucleotide sequence ID" value="NZ_AP022853.1"/>
</dbReference>
<organism evidence="3 4">
    <name type="scientific">Sulfurimicrobium lacus</name>
    <dbReference type="NCBI Taxonomy" id="2715678"/>
    <lineage>
        <taxon>Bacteria</taxon>
        <taxon>Pseudomonadati</taxon>
        <taxon>Pseudomonadota</taxon>
        <taxon>Betaproteobacteria</taxon>
        <taxon>Nitrosomonadales</taxon>
        <taxon>Sulfuricellaceae</taxon>
        <taxon>Sulfurimicrobium</taxon>
    </lineage>
</organism>
<keyword evidence="1" id="KW-0812">Transmembrane</keyword>
<feature type="transmembrane region" description="Helical" evidence="1">
    <location>
        <begin position="7"/>
        <end position="27"/>
    </location>
</feature>
<feature type="transmembrane region" description="Helical" evidence="1">
    <location>
        <begin position="63"/>
        <end position="82"/>
    </location>
</feature>
<keyword evidence="1" id="KW-1133">Transmembrane helix</keyword>
<evidence type="ECO:0000313" key="3">
    <source>
        <dbReference type="EMBL" id="BCB26385.1"/>
    </source>
</evidence>
<name>A0A6F8VCA2_9PROT</name>
<dbReference type="PANTHER" id="PTHR28008">
    <property type="entry name" value="DOMAIN PROTEIN, PUTATIVE (AFU_ORTHOLOGUE AFUA_3G10980)-RELATED"/>
    <property type="match status" value="1"/>
</dbReference>
<evidence type="ECO:0000259" key="2">
    <source>
        <dbReference type="Pfam" id="PF04892"/>
    </source>
</evidence>
<dbReference type="AlphaFoldDB" id="A0A6F8VCA2"/>
<protein>
    <recommendedName>
        <fullName evidence="2">VanZ-like domain-containing protein</fullName>
    </recommendedName>
</protein>
<evidence type="ECO:0000256" key="1">
    <source>
        <dbReference type="SAM" id="Phobius"/>
    </source>
</evidence>
<dbReference type="PANTHER" id="PTHR28008:SF1">
    <property type="entry name" value="DOMAIN PROTEIN, PUTATIVE (AFU_ORTHOLOGUE AFUA_3G10980)-RELATED"/>
    <property type="match status" value="1"/>
</dbReference>
<dbReference type="NCBIfam" id="NF037970">
    <property type="entry name" value="vanZ_1"/>
    <property type="match status" value="1"/>
</dbReference>
<dbReference type="EMBL" id="AP022853">
    <property type="protein sequence ID" value="BCB26385.1"/>
    <property type="molecule type" value="Genomic_DNA"/>
</dbReference>
<keyword evidence="4" id="KW-1185">Reference proteome</keyword>
<feature type="domain" description="VanZ-like" evidence="2">
    <location>
        <begin position="50"/>
        <end position="106"/>
    </location>
</feature>
<dbReference type="KEGG" id="slac:SKTS_12710"/>
<feature type="transmembrane region" description="Helical" evidence="1">
    <location>
        <begin position="39"/>
        <end position="56"/>
    </location>
</feature>
<gene>
    <name evidence="3" type="ORF">SKTS_12710</name>
</gene>
<sequence>MNYRTTWLFAGWLLVVLIGYLSLMPSPPTPLSFPHADKLEHLVAYAALTGWFCQIYPVRRQRLYLALAAIAYGGAIELLQGWSGYRSAEWLDLLADSLGVALGWLLNTTSLQFLLTRFDARLTSLHDR</sequence>
<keyword evidence="1" id="KW-0472">Membrane</keyword>
<evidence type="ECO:0000313" key="4">
    <source>
        <dbReference type="Proteomes" id="UP000502260"/>
    </source>
</evidence>
<accession>A0A6F8VCA2</accession>
<proteinExistence type="predicted"/>